<feature type="non-terminal residue" evidence="3">
    <location>
        <position position="1"/>
    </location>
</feature>
<name>A0A7J8PQ82_GOSRA</name>
<dbReference type="InterPro" id="IPR057135">
    <property type="entry name" value="At4g27190-like_LRR"/>
</dbReference>
<accession>A0A7J8PQ82</accession>
<dbReference type="SUPFAM" id="SSF52047">
    <property type="entry name" value="RNI-like"/>
    <property type="match status" value="1"/>
</dbReference>
<protein>
    <recommendedName>
        <fullName evidence="2">Disease resistance protein At4g27190-like leucine-rich repeats domain-containing protein</fullName>
    </recommendedName>
</protein>
<dbReference type="PANTHER" id="PTHR33463:SF147">
    <property type="entry name" value="NB-ARC DOMAIN-CONTAINING PROTEIN"/>
    <property type="match status" value="1"/>
</dbReference>
<evidence type="ECO:0000313" key="4">
    <source>
        <dbReference type="Proteomes" id="UP000593578"/>
    </source>
</evidence>
<dbReference type="EMBL" id="JABEZZ010000007">
    <property type="protein sequence ID" value="MBA0591397.1"/>
    <property type="molecule type" value="Genomic_DNA"/>
</dbReference>
<dbReference type="Gene3D" id="3.80.10.10">
    <property type="entry name" value="Ribonuclease Inhibitor"/>
    <property type="match status" value="1"/>
</dbReference>
<evidence type="ECO:0000259" key="2">
    <source>
        <dbReference type="Pfam" id="PF23247"/>
    </source>
</evidence>
<comment type="caution">
    <text evidence="3">The sequence shown here is derived from an EMBL/GenBank/DDBJ whole genome shotgun (WGS) entry which is preliminary data.</text>
</comment>
<feature type="domain" description="Disease resistance protein At4g27190-like leucine-rich repeats" evidence="2">
    <location>
        <begin position="110"/>
        <end position="225"/>
    </location>
</feature>
<dbReference type="PANTHER" id="PTHR33463">
    <property type="entry name" value="NB-ARC DOMAIN-CONTAINING PROTEIN-RELATED"/>
    <property type="match status" value="1"/>
</dbReference>
<dbReference type="AlphaFoldDB" id="A0A7J8PQ82"/>
<feature type="domain" description="Disease resistance protein At4g27190-like leucine-rich repeats" evidence="2">
    <location>
        <begin position="1"/>
        <end position="92"/>
    </location>
</feature>
<proteinExistence type="predicted"/>
<keyword evidence="1" id="KW-0611">Plant defense</keyword>
<organism evidence="3 4">
    <name type="scientific">Gossypium raimondii</name>
    <name type="common">Peruvian cotton</name>
    <name type="synonym">Gossypium klotzschianum subsp. raimondii</name>
    <dbReference type="NCBI Taxonomy" id="29730"/>
    <lineage>
        <taxon>Eukaryota</taxon>
        <taxon>Viridiplantae</taxon>
        <taxon>Streptophyta</taxon>
        <taxon>Embryophyta</taxon>
        <taxon>Tracheophyta</taxon>
        <taxon>Spermatophyta</taxon>
        <taxon>Magnoliopsida</taxon>
        <taxon>eudicotyledons</taxon>
        <taxon>Gunneridae</taxon>
        <taxon>Pentapetalae</taxon>
        <taxon>rosids</taxon>
        <taxon>malvids</taxon>
        <taxon>Malvales</taxon>
        <taxon>Malvaceae</taxon>
        <taxon>Malvoideae</taxon>
        <taxon>Gossypium</taxon>
    </lineage>
</organism>
<gene>
    <name evidence="3" type="ORF">Gorai_020075</name>
</gene>
<evidence type="ECO:0000313" key="3">
    <source>
        <dbReference type="EMBL" id="MBA0591397.1"/>
    </source>
</evidence>
<dbReference type="Proteomes" id="UP000593578">
    <property type="component" value="Unassembled WGS sequence"/>
</dbReference>
<dbReference type="Pfam" id="PF23247">
    <property type="entry name" value="LRR_RPS2"/>
    <property type="match status" value="2"/>
</dbReference>
<sequence length="225" mass="26545">MVENLQQLECLEISECKGIHEIISKEKIIKEAFRTRYLICFPRLNSLKLKGLQNLIGFCHEDYTVEFPTLKILEIENCPQLKGFIHNSTSKEILTDVVLFNNKVAFPNFEKITISNLRNTKRIWYNQLHTNSFSILKKLTVKKCDVLLNIFPLFLLRVFQRLEKLVLIDCVSLEEVFQLQVQGLDIEETYVLNSQLREMNLVRLPKLKHVWTKYRKGNISFENLQ</sequence>
<dbReference type="InterPro" id="IPR032675">
    <property type="entry name" value="LRR_dom_sf"/>
</dbReference>
<dbReference type="InterPro" id="IPR050905">
    <property type="entry name" value="Plant_NBS-LRR"/>
</dbReference>
<reference evidence="3 4" key="1">
    <citation type="journal article" date="2019" name="Genome Biol. Evol.">
        <title>Insights into the evolution of the New World diploid cottons (Gossypium, subgenus Houzingenia) based on genome sequencing.</title>
        <authorList>
            <person name="Grover C.E."/>
            <person name="Arick M.A. 2nd"/>
            <person name="Thrash A."/>
            <person name="Conover J.L."/>
            <person name="Sanders W.S."/>
            <person name="Peterson D.G."/>
            <person name="Frelichowski J.E."/>
            <person name="Scheffler J.A."/>
            <person name="Scheffler B.E."/>
            <person name="Wendel J.F."/>
        </authorList>
    </citation>
    <scope>NUCLEOTIDE SEQUENCE [LARGE SCALE GENOMIC DNA]</scope>
    <source>
        <strain evidence="3">8</strain>
        <tissue evidence="3">Leaf</tissue>
    </source>
</reference>
<evidence type="ECO:0000256" key="1">
    <source>
        <dbReference type="ARBA" id="ARBA00022821"/>
    </source>
</evidence>